<name>A0A8J7F2K1_9CYAN</name>
<sequence length="134" mass="14890">MILTYIDSGVLLSATDGVGRIAEKALEILGDSNRQFASSEFVKLEVIPKAIYHKQTEEAQFYEEFFSAVTYWVPDLEKVVQDAYDIGCQYGLAAMDALHIAAALSLGTEEFITTEKPTKPMFRVSGIKLISIFN</sequence>
<dbReference type="InterPro" id="IPR002716">
    <property type="entry name" value="PIN_dom"/>
</dbReference>
<dbReference type="Pfam" id="PF01850">
    <property type="entry name" value="PIN"/>
    <property type="match status" value="1"/>
</dbReference>
<dbReference type="Proteomes" id="UP000620559">
    <property type="component" value="Unassembled WGS sequence"/>
</dbReference>
<dbReference type="Gene3D" id="3.40.50.1010">
    <property type="entry name" value="5'-nuclease"/>
    <property type="match status" value="1"/>
</dbReference>
<feature type="domain" description="PIN" evidence="1">
    <location>
        <begin position="5"/>
        <end position="113"/>
    </location>
</feature>
<protein>
    <submittedName>
        <fullName evidence="2">PIN domain-containing protein</fullName>
    </submittedName>
</protein>
<organism evidence="2 3">
    <name type="scientific">Plectonema cf. radiosum LEGE 06105</name>
    <dbReference type="NCBI Taxonomy" id="945769"/>
    <lineage>
        <taxon>Bacteria</taxon>
        <taxon>Bacillati</taxon>
        <taxon>Cyanobacteriota</taxon>
        <taxon>Cyanophyceae</taxon>
        <taxon>Oscillatoriophycideae</taxon>
        <taxon>Oscillatoriales</taxon>
        <taxon>Microcoleaceae</taxon>
        <taxon>Plectonema</taxon>
    </lineage>
</organism>
<dbReference type="EMBL" id="JADEWL010000017">
    <property type="protein sequence ID" value="MBE9212673.1"/>
    <property type="molecule type" value="Genomic_DNA"/>
</dbReference>
<gene>
    <name evidence="2" type="ORF">IQ247_08200</name>
</gene>
<dbReference type="InterPro" id="IPR029060">
    <property type="entry name" value="PIN-like_dom_sf"/>
</dbReference>
<dbReference type="RefSeq" id="WP_193918824.1">
    <property type="nucleotide sequence ID" value="NZ_JADEWL010000017.1"/>
</dbReference>
<reference evidence="2" key="1">
    <citation type="submission" date="2020-10" db="EMBL/GenBank/DDBJ databases">
        <authorList>
            <person name="Castelo-Branco R."/>
            <person name="Eusebio N."/>
            <person name="Adriana R."/>
            <person name="Vieira A."/>
            <person name="Brugerolle De Fraissinette N."/>
            <person name="Rezende De Castro R."/>
            <person name="Schneider M.P."/>
            <person name="Vasconcelos V."/>
            <person name="Leao P.N."/>
        </authorList>
    </citation>
    <scope>NUCLEOTIDE SEQUENCE</scope>
    <source>
        <strain evidence="2">LEGE 06105</strain>
    </source>
</reference>
<evidence type="ECO:0000313" key="3">
    <source>
        <dbReference type="Proteomes" id="UP000620559"/>
    </source>
</evidence>
<dbReference type="SUPFAM" id="SSF88723">
    <property type="entry name" value="PIN domain-like"/>
    <property type="match status" value="1"/>
</dbReference>
<comment type="caution">
    <text evidence="2">The sequence shown here is derived from an EMBL/GenBank/DDBJ whole genome shotgun (WGS) entry which is preliminary data.</text>
</comment>
<evidence type="ECO:0000259" key="1">
    <source>
        <dbReference type="Pfam" id="PF01850"/>
    </source>
</evidence>
<evidence type="ECO:0000313" key="2">
    <source>
        <dbReference type="EMBL" id="MBE9212673.1"/>
    </source>
</evidence>
<accession>A0A8J7F2K1</accession>
<proteinExistence type="predicted"/>
<dbReference type="AlphaFoldDB" id="A0A8J7F2K1"/>
<keyword evidence="3" id="KW-1185">Reference proteome</keyword>